<dbReference type="Proteomes" id="UP001174694">
    <property type="component" value="Unassembled WGS sequence"/>
</dbReference>
<name>A0AA38VW73_9PEZI</name>
<comment type="caution">
    <text evidence="1">The sequence shown here is derived from an EMBL/GenBank/DDBJ whole genome shotgun (WGS) entry which is preliminary data.</text>
</comment>
<evidence type="ECO:0000313" key="1">
    <source>
        <dbReference type="EMBL" id="KAJ9155558.1"/>
    </source>
</evidence>
<dbReference type="EMBL" id="JANBVO010000003">
    <property type="protein sequence ID" value="KAJ9155558.1"/>
    <property type="molecule type" value="Genomic_DNA"/>
</dbReference>
<protein>
    <submittedName>
        <fullName evidence="1">Uncharacterized protein</fullName>
    </submittedName>
</protein>
<proteinExistence type="predicted"/>
<dbReference type="AlphaFoldDB" id="A0AA38VW73"/>
<organism evidence="1 2">
    <name type="scientific">Pleurostoma richardsiae</name>
    <dbReference type="NCBI Taxonomy" id="41990"/>
    <lineage>
        <taxon>Eukaryota</taxon>
        <taxon>Fungi</taxon>
        <taxon>Dikarya</taxon>
        <taxon>Ascomycota</taxon>
        <taxon>Pezizomycotina</taxon>
        <taxon>Sordariomycetes</taxon>
        <taxon>Sordariomycetidae</taxon>
        <taxon>Calosphaeriales</taxon>
        <taxon>Pleurostomataceae</taxon>
        <taxon>Pleurostoma</taxon>
    </lineage>
</organism>
<reference evidence="1" key="1">
    <citation type="submission" date="2022-07" db="EMBL/GenBank/DDBJ databases">
        <title>Fungi with potential for degradation of polypropylene.</title>
        <authorList>
            <person name="Gostincar C."/>
        </authorList>
    </citation>
    <scope>NUCLEOTIDE SEQUENCE</scope>
    <source>
        <strain evidence="1">EXF-13308</strain>
    </source>
</reference>
<gene>
    <name evidence="1" type="ORF">NKR23_g1777</name>
</gene>
<accession>A0AA38VW73</accession>
<evidence type="ECO:0000313" key="2">
    <source>
        <dbReference type="Proteomes" id="UP001174694"/>
    </source>
</evidence>
<keyword evidence="2" id="KW-1185">Reference proteome</keyword>
<sequence length="212" mass="24195">MGGEWEYRIVETNLIDALRLLAWDNNESKATALKTTYELEKYGPMELYQRAIISIIRAYTPVDADFDSRAHLEDAWDLTQEYAAKCEIDDHKPGADLVEQIESCILGMYAEHLQQGPFRVVALPGGWTPPKETIRTLGMSEGIIGRPRGKKTFKRSLNKYLQTLEDYPSGRYTPAMLFESLAMNGTVIPKWLVRYEYSNPMLETDSDSDDTE</sequence>